<evidence type="ECO:0000313" key="2">
    <source>
        <dbReference type="Proteomes" id="UP001314170"/>
    </source>
</evidence>
<sequence>MEIERNRNWKDRTLEDSQDALMGLCFFVNSPNSGQFSCDLIRRRSVNVGVKEAN</sequence>
<dbReference type="AlphaFoldDB" id="A0AAV1RFP4"/>
<dbReference type="Proteomes" id="UP001314170">
    <property type="component" value="Unassembled WGS sequence"/>
</dbReference>
<keyword evidence="2" id="KW-1185">Reference proteome</keyword>
<dbReference type="EMBL" id="CAWUPB010000950">
    <property type="protein sequence ID" value="CAK7334173.1"/>
    <property type="molecule type" value="Genomic_DNA"/>
</dbReference>
<protein>
    <submittedName>
        <fullName evidence="1">Uncharacterized protein</fullName>
    </submittedName>
</protein>
<evidence type="ECO:0000313" key="1">
    <source>
        <dbReference type="EMBL" id="CAK7334173.1"/>
    </source>
</evidence>
<reference evidence="1 2" key="1">
    <citation type="submission" date="2024-01" db="EMBL/GenBank/DDBJ databases">
        <authorList>
            <person name="Waweru B."/>
        </authorList>
    </citation>
    <scope>NUCLEOTIDE SEQUENCE [LARGE SCALE GENOMIC DNA]</scope>
</reference>
<name>A0AAV1RFP4_9ROSI</name>
<comment type="caution">
    <text evidence="1">The sequence shown here is derived from an EMBL/GenBank/DDBJ whole genome shotgun (WGS) entry which is preliminary data.</text>
</comment>
<gene>
    <name evidence="1" type="ORF">DCAF_LOCUS9783</name>
</gene>
<accession>A0AAV1RFP4</accession>
<proteinExistence type="predicted"/>
<organism evidence="1 2">
    <name type="scientific">Dovyalis caffra</name>
    <dbReference type="NCBI Taxonomy" id="77055"/>
    <lineage>
        <taxon>Eukaryota</taxon>
        <taxon>Viridiplantae</taxon>
        <taxon>Streptophyta</taxon>
        <taxon>Embryophyta</taxon>
        <taxon>Tracheophyta</taxon>
        <taxon>Spermatophyta</taxon>
        <taxon>Magnoliopsida</taxon>
        <taxon>eudicotyledons</taxon>
        <taxon>Gunneridae</taxon>
        <taxon>Pentapetalae</taxon>
        <taxon>rosids</taxon>
        <taxon>fabids</taxon>
        <taxon>Malpighiales</taxon>
        <taxon>Salicaceae</taxon>
        <taxon>Flacourtieae</taxon>
        <taxon>Dovyalis</taxon>
    </lineage>
</organism>